<accession>A0A1X0Q7B5</accession>
<gene>
    <name evidence="1" type="ORF">HERIO_2343</name>
</gene>
<dbReference type="VEuPathDB" id="MicrosporidiaDB:HERIO_2343"/>
<dbReference type="EMBL" id="LVKB01000233">
    <property type="protein sequence ID" value="ORD95633.1"/>
    <property type="molecule type" value="Genomic_DNA"/>
</dbReference>
<organism evidence="1 2">
    <name type="scientific">Hepatospora eriocheir</name>
    <dbReference type="NCBI Taxonomy" id="1081669"/>
    <lineage>
        <taxon>Eukaryota</taxon>
        <taxon>Fungi</taxon>
        <taxon>Fungi incertae sedis</taxon>
        <taxon>Microsporidia</taxon>
        <taxon>Hepatosporidae</taxon>
        <taxon>Hepatospora</taxon>
    </lineage>
</organism>
<protein>
    <submittedName>
        <fullName evidence="1">Uncharacterized protein</fullName>
    </submittedName>
</protein>
<reference evidence="1 2" key="1">
    <citation type="journal article" date="2017" name="Environ. Microbiol.">
        <title>Decay of the glycolytic pathway and adaptation to intranuclear parasitism within Enterocytozoonidae microsporidia.</title>
        <authorList>
            <person name="Wiredu Boakye D."/>
            <person name="Jaroenlak P."/>
            <person name="Prachumwat A."/>
            <person name="Williams T.A."/>
            <person name="Bateman K.S."/>
            <person name="Itsathitphaisarn O."/>
            <person name="Sritunyalucksana K."/>
            <person name="Paszkiewicz K.H."/>
            <person name="Moore K.A."/>
            <person name="Stentiford G.D."/>
            <person name="Williams B.A."/>
        </authorList>
    </citation>
    <scope>NUCLEOTIDE SEQUENCE [LARGE SCALE GENOMIC DNA]</scope>
    <source>
        <strain evidence="1 2">GB1</strain>
    </source>
</reference>
<evidence type="ECO:0000313" key="2">
    <source>
        <dbReference type="Proteomes" id="UP000192356"/>
    </source>
</evidence>
<sequence length="190" mass="22372">MFNYFNHSPECVNLNSKDVNAKDYNTVSQQTPNYTTAPPVVKFKIKGNSLEFDQDYIAISVLVDPDSQNTYQWLKYFKLCKKDCKWTNEEALIPLKRSLGYIDERSIIEPCFSYESAMKLLIEHLYPCAKFNCYLNQLENLCISNFLTIRNYYQIFRDLVEQANYCARNQKLYPKENLQNGFLSIVLNLF</sequence>
<comment type="caution">
    <text evidence="1">The sequence shown here is derived from an EMBL/GenBank/DDBJ whole genome shotgun (WGS) entry which is preliminary data.</text>
</comment>
<dbReference type="VEuPathDB" id="MicrosporidiaDB:A0H76_821"/>
<dbReference type="Proteomes" id="UP000192356">
    <property type="component" value="Unassembled WGS sequence"/>
</dbReference>
<evidence type="ECO:0000313" key="1">
    <source>
        <dbReference type="EMBL" id="ORD95633.1"/>
    </source>
</evidence>
<name>A0A1X0Q7B5_9MICR</name>
<proteinExistence type="predicted"/>
<keyword evidence="2" id="KW-1185">Reference proteome</keyword>
<dbReference type="AlphaFoldDB" id="A0A1X0Q7B5"/>